<comment type="subcellular location">
    <subcellularLocation>
        <location evidence="1">Cell inner membrane</location>
        <topology evidence="1">Multi-pass membrane protein</topology>
    </subcellularLocation>
</comment>
<proteinExistence type="predicted"/>
<dbReference type="PANTHER" id="PTHR23513">
    <property type="entry name" value="INTEGRAL MEMBRANE EFFLUX PROTEIN-RELATED"/>
    <property type="match status" value="1"/>
</dbReference>
<evidence type="ECO:0000256" key="5">
    <source>
        <dbReference type="ARBA" id="ARBA00022989"/>
    </source>
</evidence>
<evidence type="ECO:0000256" key="2">
    <source>
        <dbReference type="ARBA" id="ARBA00022448"/>
    </source>
</evidence>
<feature type="transmembrane region" description="Helical" evidence="7">
    <location>
        <begin position="103"/>
        <end position="124"/>
    </location>
</feature>
<feature type="transmembrane region" description="Helical" evidence="7">
    <location>
        <begin position="136"/>
        <end position="155"/>
    </location>
</feature>
<dbReference type="CDD" id="cd06173">
    <property type="entry name" value="MFS_MefA_like"/>
    <property type="match status" value="1"/>
</dbReference>
<dbReference type="Proteomes" id="UP001056109">
    <property type="component" value="Chromosome"/>
</dbReference>
<evidence type="ECO:0000256" key="1">
    <source>
        <dbReference type="ARBA" id="ARBA00004429"/>
    </source>
</evidence>
<keyword evidence="5 7" id="KW-1133">Transmembrane helix</keyword>
<dbReference type="InterPro" id="IPR036259">
    <property type="entry name" value="MFS_trans_sf"/>
</dbReference>
<evidence type="ECO:0000259" key="8">
    <source>
        <dbReference type="PROSITE" id="PS50850"/>
    </source>
</evidence>
<dbReference type="InterPro" id="IPR010290">
    <property type="entry name" value="TM_effector"/>
</dbReference>
<keyword evidence="3" id="KW-1003">Cell membrane</keyword>
<name>A0ABY5AII0_9ACTO</name>
<dbReference type="Pfam" id="PF05977">
    <property type="entry name" value="MFS_3"/>
    <property type="match status" value="1"/>
</dbReference>
<evidence type="ECO:0000256" key="3">
    <source>
        <dbReference type="ARBA" id="ARBA00022475"/>
    </source>
</evidence>
<evidence type="ECO:0000256" key="4">
    <source>
        <dbReference type="ARBA" id="ARBA00022692"/>
    </source>
</evidence>
<feature type="transmembrane region" description="Helical" evidence="7">
    <location>
        <begin position="343"/>
        <end position="364"/>
    </location>
</feature>
<gene>
    <name evidence="9" type="ORF">NG665_06290</name>
</gene>
<feature type="transmembrane region" description="Helical" evidence="7">
    <location>
        <begin position="413"/>
        <end position="435"/>
    </location>
</feature>
<evidence type="ECO:0000313" key="10">
    <source>
        <dbReference type="Proteomes" id="UP001056109"/>
    </source>
</evidence>
<feature type="transmembrane region" description="Helical" evidence="7">
    <location>
        <begin position="200"/>
        <end position="222"/>
    </location>
</feature>
<feature type="transmembrane region" description="Helical" evidence="7">
    <location>
        <begin position="370"/>
        <end position="392"/>
    </location>
</feature>
<dbReference type="SUPFAM" id="SSF103473">
    <property type="entry name" value="MFS general substrate transporter"/>
    <property type="match status" value="1"/>
</dbReference>
<dbReference type="InterPro" id="IPR020846">
    <property type="entry name" value="MFS_dom"/>
</dbReference>
<keyword evidence="6 7" id="KW-0472">Membrane</keyword>
<keyword evidence="2" id="KW-0813">Transport</keyword>
<organism evidence="9 10">
    <name type="scientific">Arcanobacterium pinnipediorum</name>
    <dbReference type="NCBI Taxonomy" id="1503041"/>
    <lineage>
        <taxon>Bacteria</taxon>
        <taxon>Bacillati</taxon>
        <taxon>Actinomycetota</taxon>
        <taxon>Actinomycetes</taxon>
        <taxon>Actinomycetales</taxon>
        <taxon>Actinomycetaceae</taxon>
        <taxon>Arcanobacterium</taxon>
    </lineage>
</organism>
<feature type="domain" description="Major facilitator superfamily (MFS) profile" evidence="8">
    <location>
        <begin position="220"/>
        <end position="473"/>
    </location>
</feature>
<feature type="transmembrane region" description="Helical" evidence="7">
    <location>
        <begin position="441"/>
        <end position="462"/>
    </location>
</feature>
<dbReference type="EMBL" id="CP099547">
    <property type="protein sequence ID" value="USR78998.1"/>
    <property type="molecule type" value="Genomic_DNA"/>
</dbReference>
<dbReference type="PANTHER" id="PTHR23513:SF9">
    <property type="entry name" value="ENTEROBACTIN EXPORTER ENTS"/>
    <property type="match status" value="1"/>
</dbReference>
<dbReference type="RefSeq" id="WP_252672868.1">
    <property type="nucleotide sequence ID" value="NZ_CP099547.1"/>
</dbReference>
<dbReference type="PROSITE" id="PS50850">
    <property type="entry name" value="MFS"/>
    <property type="match status" value="1"/>
</dbReference>
<feature type="transmembrane region" description="Helical" evidence="7">
    <location>
        <begin position="316"/>
        <end position="336"/>
    </location>
</feature>
<evidence type="ECO:0000313" key="9">
    <source>
        <dbReference type="EMBL" id="USR78998.1"/>
    </source>
</evidence>
<keyword evidence="4 7" id="KW-0812">Transmembrane</keyword>
<dbReference type="Gene3D" id="1.20.1250.20">
    <property type="entry name" value="MFS general substrate transporter like domains"/>
    <property type="match status" value="1"/>
</dbReference>
<evidence type="ECO:0000256" key="7">
    <source>
        <dbReference type="SAM" id="Phobius"/>
    </source>
</evidence>
<sequence>MFENQIALRNLRRSNVQGRADRMRKLGKLTQRSRTPIAHADLAPTRLPEGTLLARLRKYFADTRPLQSPHFRRLWIANIITIIGAQLTVVAVPAQIYDLTKSSAMVGLTGIFGLVPLIIFGLWGGTLADHMDRRKLLTYTTSGLILTSLLFWIQAALALDNVWLLLTIFSVQQACFALNQPARTAILPKIVPAEHIPAASALNMTVFAGGAIAGPLIAGALIPLLGYSYLYAIDAVTLLATYYAVYRLPALAVDKPQGSPGLRSVIDGLQYLARHPIILGSFVIDLIAMIFGMPRALFPEIAHINFGGPAQGGYEFAFLFAAMPVGVLLGGLFSGWISRVKKYGQAVIGAVLVWGIAITGLGLASSAAQGASATMLLLACISLAIGGIADMASSAFRQGILLVGADDRVRGRLQGVFIVVVAGGPRLADVFHGLVAQSLGAATTVWAGGLAVIIAALIFAVFSPTFRNYSINS</sequence>
<feature type="transmembrane region" description="Helical" evidence="7">
    <location>
        <begin position="277"/>
        <end position="296"/>
    </location>
</feature>
<protein>
    <submittedName>
        <fullName evidence="9">MFS transporter</fullName>
    </submittedName>
</protein>
<accession>A0ABY5AII0</accession>
<reference evidence="9" key="1">
    <citation type="submission" date="2022-06" db="EMBL/GenBank/DDBJ databases">
        <title>Complete Genome Sequence of Arcanobacterium pinnipediorum strain DSM 28752 isolated from a harbour seal.</title>
        <authorList>
            <person name="Borowiak M."/>
            <person name="Kreitlow A."/>
            <person name="Alssahen M."/>
            <person name="Malorny B."/>
            <person name="Laemmler C."/>
            <person name="Prenger-Berninghoff E."/>
            <person name="Siebert U."/>
            <person name="Ploetz M."/>
            <person name="Abdulmawjood A."/>
        </authorList>
    </citation>
    <scope>NUCLEOTIDE SEQUENCE</scope>
    <source>
        <strain evidence="9">DSM 28752</strain>
    </source>
</reference>
<evidence type="ECO:0000256" key="6">
    <source>
        <dbReference type="ARBA" id="ARBA00023136"/>
    </source>
</evidence>
<feature type="transmembrane region" description="Helical" evidence="7">
    <location>
        <begin position="74"/>
        <end position="97"/>
    </location>
</feature>
<keyword evidence="10" id="KW-1185">Reference proteome</keyword>